<sequence length="312" mass="35461">MNTMDLSKPHYDISEINRMAKEDPAALVALGEEKYRQNLYHAALEIKKRIGKVNFVMIAGPTASGKTTTARKLKHQLEEIGIGAVVISLDDFFIGAEAPTRFADGRSDYESIFSLDIECMHRCFFNLISHSQAWFPIFDFGTGMRSPEARHVRISQNDVVIVEGLHALNPVLLPPMEQERLFRIYVSVKSRFVIGNQVLIGQENTRLIRRMVRDYHFRNTPPDKTLEDWRDICHASQLYIEPFEKTADLTIDTAIMYEPSLFGRELAPLLQGHHQDHEEKVARIESAIAAFLPVSPQLVPADSLLREFIGGE</sequence>
<accession>A0A926E9I3</accession>
<dbReference type="RefSeq" id="WP_262396899.1">
    <property type="nucleotide sequence ID" value="NZ_JACRTC010000001.1"/>
</dbReference>
<evidence type="ECO:0000313" key="3">
    <source>
        <dbReference type="Proteomes" id="UP000660861"/>
    </source>
</evidence>
<dbReference type="PANTHER" id="PTHR10285">
    <property type="entry name" value="URIDINE KINASE"/>
    <property type="match status" value="1"/>
</dbReference>
<reference evidence="2" key="1">
    <citation type="submission" date="2020-08" db="EMBL/GenBank/DDBJ databases">
        <title>Genome public.</title>
        <authorList>
            <person name="Liu C."/>
            <person name="Sun Q."/>
        </authorList>
    </citation>
    <scope>NUCLEOTIDE SEQUENCE</scope>
    <source>
        <strain evidence="2">NSJ-54</strain>
    </source>
</reference>
<dbReference type="InterPro" id="IPR006083">
    <property type="entry name" value="PRK/URK"/>
</dbReference>
<comment type="caution">
    <text evidence="2">The sequence shown here is derived from an EMBL/GenBank/DDBJ whole genome shotgun (WGS) entry which is preliminary data.</text>
</comment>
<dbReference type="GO" id="GO:0005524">
    <property type="term" value="F:ATP binding"/>
    <property type="evidence" value="ECO:0007669"/>
    <property type="project" value="InterPro"/>
</dbReference>
<proteinExistence type="predicted"/>
<organism evidence="2 3">
    <name type="scientific">Zongyangia hominis</name>
    <dbReference type="NCBI Taxonomy" id="2763677"/>
    <lineage>
        <taxon>Bacteria</taxon>
        <taxon>Bacillati</taxon>
        <taxon>Bacillota</taxon>
        <taxon>Clostridia</taxon>
        <taxon>Eubacteriales</taxon>
        <taxon>Oscillospiraceae</taxon>
        <taxon>Zongyangia</taxon>
    </lineage>
</organism>
<dbReference type="EMBL" id="JACRTC010000001">
    <property type="protein sequence ID" value="MBC8569812.1"/>
    <property type="molecule type" value="Genomic_DNA"/>
</dbReference>
<name>A0A926E9I3_9FIRM</name>
<dbReference type="CDD" id="cd02028">
    <property type="entry name" value="UMPK_like"/>
    <property type="match status" value="1"/>
</dbReference>
<keyword evidence="3" id="KW-1185">Reference proteome</keyword>
<dbReference type="SUPFAM" id="SSF52540">
    <property type="entry name" value="P-loop containing nucleoside triphosphate hydrolases"/>
    <property type="match status" value="1"/>
</dbReference>
<feature type="domain" description="Phosphoribulokinase/uridine kinase" evidence="1">
    <location>
        <begin position="56"/>
        <end position="252"/>
    </location>
</feature>
<dbReference type="Gene3D" id="3.40.50.300">
    <property type="entry name" value="P-loop containing nucleotide triphosphate hydrolases"/>
    <property type="match status" value="1"/>
</dbReference>
<evidence type="ECO:0000313" key="2">
    <source>
        <dbReference type="EMBL" id="MBC8569812.1"/>
    </source>
</evidence>
<gene>
    <name evidence="2" type="ORF">H8709_03095</name>
</gene>
<dbReference type="Proteomes" id="UP000660861">
    <property type="component" value="Unassembled WGS sequence"/>
</dbReference>
<dbReference type="AlphaFoldDB" id="A0A926E9I3"/>
<dbReference type="InterPro" id="IPR027417">
    <property type="entry name" value="P-loop_NTPase"/>
</dbReference>
<dbReference type="GO" id="GO:0016301">
    <property type="term" value="F:kinase activity"/>
    <property type="evidence" value="ECO:0007669"/>
    <property type="project" value="InterPro"/>
</dbReference>
<protein>
    <recommendedName>
        <fullName evidence="1">Phosphoribulokinase/uridine kinase domain-containing protein</fullName>
    </recommendedName>
</protein>
<dbReference type="Pfam" id="PF00485">
    <property type="entry name" value="PRK"/>
    <property type="match status" value="1"/>
</dbReference>
<evidence type="ECO:0000259" key="1">
    <source>
        <dbReference type="Pfam" id="PF00485"/>
    </source>
</evidence>